<protein>
    <recommendedName>
        <fullName evidence="4">DUF4245 domain-containing protein</fullName>
    </recommendedName>
</protein>
<feature type="transmembrane region" description="Helical" evidence="1">
    <location>
        <begin position="25"/>
        <end position="47"/>
    </location>
</feature>
<dbReference type="EMBL" id="BNAI01000003">
    <property type="protein sequence ID" value="GHF18461.1"/>
    <property type="molecule type" value="Genomic_DNA"/>
</dbReference>
<evidence type="ECO:0000313" key="2">
    <source>
        <dbReference type="EMBL" id="GHF18461.1"/>
    </source>
</evidence>
<keyword evidence="3" id="KW-1185">Reference proteome</keyword>
<organism evidence="2 3">
    <name type="scientific">Pseudolysinimonas yzui</name>
    <dbReference type="NCBI Taxonomy" id="2708254"/>
    <lineage>
        <taxon>Bacteria</taxon>
        <taxon>Bacillati</taxon>
        <taxon>Actinomycetota</taxon>
        <taxon>Actinomycetes</taxon>
        <taxon>Micrococcales</taxon>
        <taxon>Microbacteriaceae</taxon>
        <taxon>Pseudolysinimonas</taxon>
    </lineage>
</organism>
<accession>A0A8J3GR56</accession>
<name>A0A8J3GR56_9MICO</name>
<reference evidence="2" key="2">
    <citation type="submission" date="2020-09" db="EMBL/GenBank/DDBJ databases">
        <authorList>
            <person name="Sun Q."/>
            <person name="Zhou Y."/>
        </authorList>
    </citation>
    <scope>NUCLEOTIDE SEQUENCE</scope>
    <source>
        <strain evidence="2">CGMCC 1.16548</strain>
    </source>
</reference>
<dbReference type="Pfam" id="PF14030">
    <property type="entry name" value="DUF4245"/>
    <property type="match status" value="1"/>
</dbReference>
<proteinExistence type="predicted"/>
<evidence type="ECO:0008006" key="4">
    <source>
        <dbReference type="Google" id="ProtNLM"/>
    </source>
</evidence>
<keyword evidence="1" id="KW-1133">Transmembrane helix</keyword>
<dbReference type="InterPro" id="IPR025339">
    <property type="entry name" value="DUF4245"/>
</dbReference>
<gene>
    <name evidence="2" type="ORF">GCM10011600_19250</name>
</gene>
<dbReference type="AlphaFoldDB" id="A0A8J3GR56"/>
<dbReference type="Proteomes" id="UP000617531">
    <property type="component" value="Unassembled WGS sequence"/>
</dbReference>
<sequence length="195" mass="20722">MTLPDQEAAPTAAERRAARRANQTAFNLVLALIASLGVVLFLVVVVVRPEMEPRTVDFRQIGADAQSSVDEPLAVPDLPDAWTANRAELVGDPADGVTRWEIGFLTPNGEYIGLVQGVDANDSWLADQVHSARSDGTERIGGLTWSSYDRRDVDDPGNVEYALVTTSGASTIVLGGTATDEEFAVLAAAVAKELS</sequence>
<evidence type="ECO:0000313" key="3">
    <source>
        <dbReference type="Proteomes" id="UP000617531"/>
    </source>
</evidence>
<evidence type="ECO:0000256" key="1">
    <source>
        <dbReference type="SAM" id="Phobius"/>
    </source>
</evidence>
<keyword evidence="1" id="KW-0472">Membrane</keyword>
<keyword evidence="1" id="KW-0812">Transmembrane</keyword>
<dbReference type="RefSeq" id="WP_191283268.1">
    <property type="nucleotide sequence ID" value="NZ_BNAI01000003.1"/>
</dbReference>
<comment type="caution">
    <text evidence="2">The sequence shown here is derived from an EMBL/GenBank/DDBJ whole genome shotgun (WGS) entry which is preliminary data.</text>
</comment>
<reference evidence="2" key="1">
    <citation type="journal article" date="2014" name="Int. J. Syst. Evol. Microbiol.">
        <title>Complete genome sequence of Corynebacterium casei LMG S-19264T (=DSM 44701T), isolated from a smear-ripened cheese.</title>
        <authorList>
            <consortium name="US DOE Joint Genome Institute (JGI-PGF)"/>
            <person name="Walter F."/>
            <person name="Albersmeier A."/>
            <person name="Kalinowski J."/>
            <person name="Ruckert C."/>
        </authorList>
    </citation>
    <scope>NUCLEOTIDE SEQUENCE</scope>
    <source>
        <strain evidence="2">CGMCC 1.16548</strain>
    </source>
</reference>